<dbReference type="InterPro" id="IPR002213">
    <property type="entry name" value="UDP_glucos_trans"/>
</dbReference>
<keyword evidence="3" id="KW-1185">Reference proteome</keyword>
<dbReference type="EMBL" id="AMGV01000001">
    <property type="protein sequence ID" value="KEF62345.1"/>
    <property type="molecule type" value="Genomic_DNA"/>
</dbReference>
<keyword evidence="1" id="KW-0808">Transferase</keyword>
<dbReference type="STRING" id="1182545.A0A072Q380"/>
<dbReference type="HOGENOM" id="CLU_576197_0_0_1"/>
<evidence type="ECO:0000313" key="3">
    <source>
        <dbReference type="Proteomes" id="UP000027920"/>
    </source>
</evidence>
<gene>
    <name evidence="2" type="ORF">A1O9_00317</name>
</gene>
<dbReference type="OrthoDB" id="5835829at2759"/>
<dbReference type="Pfam" id="PF00201">
    <property type="entry name" value="UDPGT"/>
    <property type="match status" value="1"/>
</dbReference>
<accession>A0A072Q380</accession>
<dbReference type="Gene3D" id="3.40.50.2000">
    <property type="entry name" value="Glycogen Phosphorylase B"/>
    <property type="match status" value="2"/>
</dbReference>
<dbReference type="GO" id="GO:0035251">
    <property type="term" value="F:UDP-glucosyltransferase activity"/>
    <property type="evidence" value="ECO:0007669"/>
    <property type="project" value="InterPro"/>
</dbReference>
<comment type="caution">
    <text evidence="2">The sequence shown here is derived from an EMBL/GenBank/DDBJ whole genome shotgun (WGS) entry which is preliminary data.</text>
</comment>
<protein>
    <submittedName>
        <fullName evidence="2">Uncharacterized protein</fullName>
    </submittedName>
</protein>
<evidence type="ECO:0000256" key="1">
    <source>
        <dbReference type="ARBA" id="ARBA00022679"/>
    </source>
</evidence>
<dbReference type="GeneID" id="25275269"/>
<name>A0A072Q380_9EURO</name>
<dbReference type="AlphaFoldDB" id="A0A072Q380"/>
<proteinExistence type="predicted"/>
<dbReference type="PANTHER" id="PTHR48049">
    <property type="entry name" value="GLYCOSYLTRANSFERASE"/>
    <property type="match status" value="1"/>
</dbReference>
<dbReference type="InterPro" id="IPR050481">
    <property type="entry name" value="UDP-glycosyltransf_plant"/>
</dbReference>
<dbReference type="RefSeq" id="XP_013264935.1">
    <property type="nucleotide sequence ID" value="XM_013409481.1"/>
</dbReference>
<dbReference type="SUPFAM" id="SSF53756">
    <property type="entry name" value="UDP-Glycosyltransferase/glycogen phosphorylase"/>
    <property type="match status" value="1"/>
</dbReference>
<dbReference type="Proteomes" id="UP000027920">
    <property type="component" value="Unassembled WGS sequence"/>
</dbReference>
<reference evidence="2 3" key="1">
    <citation type="submission" date="2013-03" db="EMBL/GenBank/DDBJ databases">
        <title>The Genome Sequence of Exophiala aquamarina CBS 119918.</title>
        <authorList>
            <consortium name="The Broad Institute Genomics Platform"/>
            <person name="Cuomo C."/>
            <person name="de Hoog S."/>
            <person name="Gorbushina A."/>
            <person name="Walker B."/>
            <person name="Young S.K."/>
            <person name="Zeng Q."/>
            <person name="Gargeya S."/>
            <person name="Fitzgerald M."/>
            <person name="Haas B."/>
            <person name="Abouelleil A."/>
            <person name="Allen A.W."/>
            <person name="Alvarado L."/>
            <person name="Arachchi H.M."/>
            <person name="Berlin A.M."/>
            <person name="Chapman S.B."/>
            <person name="Gainer-Dewar J."/>
            <person name="Goldberg J."/>
            <person name="Griggs A."/>
            <person name="Gujja S."/>
            <person name="Hansen M."/>
            <person name="Howarth C."/>
            <person name="Imamovic A."/>
            <person name="Ireland A."/>
            <person name="Larimer J."/>
            <person name="McCowan C."/>
            <person name="Murphy C."/>
            <person name="Pearson M."/>
            <person name="Poon T.W."/>
            <person name="Priest M."/>
            <person name="Roberts A."/>
            <person name="Saif S."/>
            <person name="Shea T."/>
            <person name="Sisk P."/>
            <person name="Sykes S."/>
            <person name="Wortman J."/>
            <person name="Nusbaum C."/>
            <person name="Birren B."/>
        </authorList>
    </citation>
    <scope>NUCLEOTIDE SEQUENCE [LARGE SCALE GENOMIC DNA]</scope>
    <source>
        <strain evidence="2 3">CBS 119918</strain>
    </source>
</reference>
<sequence length="469" mass="52357">MTQKTHILCAPFPGAGHAVNMFNVATTIANDDITAHVLVLSRKDGEKWMRATGQDHNPNVHLRVLGNGQWEDWHPEEPRELVMKVRSAEFNQAVREMIEEIRRLFPSDRTTALICNPLMGGLPEMTKELQLQLHVLNPTAAYMIRLGSQHRPDLDSRRRVLLKGIGGSIEDLEAEPDDVMDFAGPMLQMSGVTLAAAQGMIYSNTNIGLEGDSFEQSHLLPAPFEDKTIKYMIGPILPPWYENALDRGARPKPRLSAMSDECIQFMNKQAYQSVAYVGMGSHIELTIDQAAFLVETLRRTNTPWVLLFREGTEEMKRRLGEGFTDGVVTAWAPQQDIFLHPALKCVISHGGFGTMIEGIYAEQPFITSPVASDQYIDSRVMRHLGMCVGTISENHYEPIMGRTKLTPFWPDDGGKTIQALFDRVFGTTEGEAELDKARAASRALRKRIVEAKARDASTAMAKLRATLTK</sequence>
<dbReference type="CDD" id="cd03784">
    <property type="entry name" value="GT1_Gtf-like"/>
    <property type="match status" value="1"/>
</dbReference>
<organism evidence="2 3">
    <name type="scientific">Exophiala aquamarina CBS 119918</name>
    <dbReference type="NCBI Taxonomy" id="1182545"/>
    <lineage>
        <taxon>Eukaryota</taxon>
        <taxon>Fungi</taxon>
        <taxon>Dikarya</taxon>
        <taxon>Ascomycota</taxon>
        <taxon>Pezizomycotina</taxon>
        <taxon>Eurotiomycetes</taxon>
        <taxon>Chaetothyriomycetidae</taxon>
        <taxon>Chaetothyriales</taxon>
        <taxon>Herpotrichiellaceae</taxon>
        <taxon>Exophiala</taxon>
    </lineage>
</organism>
<dbReference type="VEuPathDB" id="FungiDB:A1O9_00317"/>
<evidence type="ECO:0000313" key="2">
    <source>
        <dbReference type="EMBL" id="KEF62345.1"/>
    </source>
</evidence>
<dbReference type="PANTHER" id="PTHR48049:SF132">
    <property type="entry name" value="GLYCOSYLTRANSFERASE"/>
    <property type="match status" value="1"/>
</dbReference>